<dbReference type="GO" id="GO:0016787">
    <property type="term" value="F:hydrolase activity"/>
    <property type="evidence" value="ECO:0007669"/>
    <property type="project" value="UniProtKB-KW"/>
</dbReference>
<evidence type="ECO:0000313" key="2">
    <source>
        <dbReference type="Proteomes" id="UP001495147"/>
    </source>
</evidence>
<proteinExistence type="predicted"/>
<protein>
    <submittedName>
        <fullName evidence="1">HAD family hydrolase</fullName>
    </submittedName>
</protein>
<comment type="caution">
    <text evidence="1">The sequence shown here is derived from an EMBL/GenBank/DDBJ whole genome shotgun (WGS) entry which is preliminary data.</text>
</comment>
<organism evidence="1 2">
    <name type="scientific">Roseateles paludis</name>
    <dbReference type="NCBI Taxonomy" id="3145238"/>
    <lineage>
        <taxon>Bacteria</taxon>
        <taxon>Pseudomonadati</taxon>
        <taxon>Pseudomonadota</taxon>
        <taxon>Betaproteobacteria</taxon>
        <taxon>Burkholderiales</taxon>
        <taxon>Sphaerotilaceae</taxon>
        <taxon>Roseateles</taxon>
    </lineage>
</organism>
<keyword evidence="2" id="KW-1185">Reference proteome</keyword>
<dbReference type="SUPFAM" id="SSF56784">
    <property type="entry name" value="HAD-like"/>
    <property type="match status" value="1"/>
</dbReference>
<dbReference type="RefSeq" id="WP_347705944.1">
    <property type="nucleotide sequence ID" value="NZ_JBDPZD010000005.1"/>
</dbReference>
<dbReference type="Gene3D" id="3.40.50.1000">
    <property type="entry name" value="HAD superfamily/HAD-like"/>
    <property type="match status" value="1"/>
</dbReference>
<name>A0ABV0G5W9_9BURK</name>
<dbReference type="Proteomes" id="UP001495147">
    <property type="component" value="Unassembled WGS sequence"/>
</dbReference>
<dbReference type="EMBL" id="JBDPZD010000005">
    <property type="protein sequence ID" value="MEO3693132.1"/>
    <property type="molecule type" value="Genomic_DNA"/>
</dbReference>
<keyword evidence="1" id="KW-0378">Hydrolase</keyword>
<dbReference type="Pfam" id="PF00702">
    <property type="entry name" value="Hydrolase"/>
    <property type="match status" value="1"/>
</dbReference>
<sequence>MSTTLALDLDGTLLSCEPRHCALMRAVCVGDGMPASSWPRFWAAKREGANNVAALRQLGHPQPEPRAAAWAREIEHWPWLGFDRLLPGVAEALASTQHRIVVLTARRERFFLQQQLDRLGLTRRIHDLIVVPPTEAAARKAEALRRLQPQAFIGDTESDAEAADAAGQRFLALACGMRSPAFWARHGRPSFNDLPAALAAL</sequence>
<accession>A0ABV0G5W9</accession>
<reference evidence="1 2" key="1">
    <citation type="submission" date="2024-05" db="EMBL/GenBank/DDBJ databases">
        <title>Roseateles sp. DJS-2-20 16S ribosomal RNA gene Genome sequencing and assembly.</title>
        <authorList>
            <person name="Woo H."/>
        </authorList>
    </citation>
    <scope>NUCLEOTIDE SEQUENCE [LARGE SCALE GENOMIC DNA]</scope>
    <source>
        <strain evidence="1 2">DJS-2-20</strain>
    </source>
</reference>
<dbReference type="InterPro" id="IPR036412">
    <property type="entry name" value="HAD-like_sf"/>
</dbReference>
<dbReference type="Gene3D" id="1.10.150.240">
    <property type="entry name" value="Putative phosphatase, domain 2"/>
    <property type="match status" value="1"/>
</dbReference>
<dbReference type="InterPro" id="IPR023214">
    <property type="entry name" value="HAD_sf"/>
</dbReference>
<gene>
    <name evidence="1" type="ORF">ABDJ85_16800</name>
</gene>
<dbReference type="InterPro" id="IPR023198">
    <property type="entry name" value="PGP-like_dom2"/>
</dbReference>
<evidence type="ECO:0000313" key="1">
    <source>
        <dbReference type="EMBL" id="MEO3693132.1"/>
    </source>
</evidence>